<comment type="caution">
    <text evidence="2">The sequence shown here is derived from an EMBL/GenBank/DDBJ whole genome shotgun (WGS) entry which is preliminary data.</text>
</comment>
<feature type="compositionally biased region" description="Basic and acidic residues" evidence="1">
    <location>
        <begin position="121"/>
        <end position="130"/>
    </location>
</feature>
<proteinExistence type="predicted"/>
<feature type="region of interest" description="Disordered" evidence="1">
    <location>
        <begin position="49"/>
        <end position="80"/>
    </location>
</feature>
<evidence type="ECO:0000256" key="1">
    <source>
        <dbReference type="SAM" id="MobiDB-lite"/>
    </source>
</evidence>
<dbReference type="AlphaFoldDB" id="Q4RPJ3"/>
<protein>
    <submittedName>
        <fullName evidence="2">(spotted green pufferfish) hypothetical protein</fullName>
    </submittedName>
</protein>
<accession>Q4RPJ3</accession>
<reference evidence="2" key="2">
    <citation type="submission" date="2004-02" db="EMBL/GenBank/DDBJ databases">
        <authorList>
            <consortium name="Genoscope"/>
            <consortium name="Whitehead Institute Centre for Genome Research"/>
        </authorList>
    </citation>
    <scope>NUCLEOTIDE SEQUENCE</scope>
</reference>
<name>Q4RPJ3_TETNG</name>
<reference evidence="2" key="1">
    <citation type="journal article" date="2004" name="Nature">
        <title>Genome duplication in the teleost fish Tetraodon nigroviridis reveals the early vertebrate proto-karyotype.</title>
        <authorList>
            <person name="Jaillon O."/>
            <person name="Aury J.-M."/>
            <person name="Brunet F."/>
            <person name="Petit J.-L."/>
            <person name="Stange-Thomann N."/>
            <person name="Mauceli E."/>
            <person name="Bouneau L."/>
            <person name="Fischer C."/>
            <person name="Ozouf-Costaz C."/>
            <person name="Bernot A."/>
            <person name="Nicaud S."/>
            <person name="Jaffe D."/>
            <person name="Fisher S."/>
            <person name="Lutfalla G."/>
            <person name="Dossat C."/>
            <person name="Segurens B."/>
            <person name="Dasilva C."/>
            <person name="Salanoubat M."/>
            <person name="Levy M."/>
            <person name="Boudet N."/>
            <person name="Castellano S."/>
            <person name="Anthouard V."/>
            <person name="Jubin C."/>
            <person name="Castelli V."/>
            <person name="Katinka M."/>
            <person name="Vacherie B."/>
            <person name="Biemont C."/>
            <person name="Skalli Z."/>
            <person name="Cattolico L."/>
            <person name="Poulain J."/>
            <person name="De Berardinis V."/>
            <person name="Cruaud C."/>
            <person name="Duprat S."/>
            <person name="Brottier P."/>
            <person name="Coutanceau J.-P."/>
            <person name="Gouzy J."/>
            <person name="Parra G."/>
            <person name="Lardier G."/>
            <person name="Chapple C."/>
            <person name="McKernan K.J."/>
            <person name="McEwan P."/>
            <person name="Bosak S."/>
            <person name="Kellis M."/>
            <person name="Volff J.-N."/>
            <person name="Guigo R."/>
            <person name="Zody M.C."/>
            <person name="Mesirov J."/>
            <person name="Lindblad-Toh K."/>
            <person name="Birren B."/>
            <person name="Nusbaum C."/>
            <person name="Kahn D."/>
            <person name="Robinson-Rechavi M."/>
            <person name="Laudet V."/>
            <person name="Schachter V."/>
            <person name="Quetier F."/>
            <person name="Saurin W."/>
            <person name="Scarpelli C."/>
            <person name="Wincker P."/>
            <person name="Lander E.S."/>
            <person name="Weissenbach J."/>
            <person name="Roest Crollius H."/>
        </authorList>
    </citation>
    <scope>NUCLEOTIDE SEQUENCE [LARGE SCALE GENOMIC DNA]</scope>
</reference>
<gene>
    <name evidence="2" type="ORF">GSTENG00031063001</name>
</gene>
<dbReference type="KEGG" id="tng:GSTEN00031063G001"/>
<feature type="region of interest" description="Disordered" evidence="1">
    <location>
        <begin position="112"/>
        <end position="134"/>
    </location>
</feature>
<evidence type="ECO:0000313" key="2">
    <source>
        <dbReference type="EMBL" id="CAG09689.1"/>
    </source>
</evidence>
<sequence length="180" mass="20271">MTTNAKICFSVRLNWGKVVWNGGDENSRGSASPPSNSRPIMLSALAQRTANLRSPSSSGSQLIHPSAFKPTETGFRGDPQGDLSRRIYVLYQDKCTKRSFFPLSKSVKQKSWSSRQKKERSHIERGEQEGRVMSSTDCYQPQQWPSPWHLLNNYILSPELKGNASTCRVTPSVCTSWFNN</sequence>
<dbReference type="EMBL" id="CAAE01015007">
    <property type="protein sequence ID" value="CAG09689.1"/>
    <property type="molecule type" value="Genomic_DNA"/>
</dbReference>
<feature type="compositionally biased region" description="Polar residues" evidence="1">
    <location>
        <begin position="49"/>
        <end position="63"/>
    </location>
</feature>
<organism evidence="2">
    <name type="scientific">Tetraodon nigroviridis</name>
    <name type="common">Spotted green pufferfish</name>
    <name type="synonym">Chelonodon nigroviridis</name>
    <dbReference type="NCBI Taxonomy" id="99883"/>
    <lineage>
        <taxon>Eukaryota</taxon>
        <taxon>Metazoa</taxon>
        <taxon>Chordata</taxon>
        <taxon>Craniata</taxon>
        <taxon>Vertebrata</taxon>
        <taxon>Euteleostomi</taxon>
        <taxon>Actinopterygii</taxon>
        <taxon>Neopterygii</taxon>
        <taxon>Teleostei</taxon>
        <taxon>Neoteleostei</taxon>
        <taxon>Acanthomorphata</taxon>
        <taxon>Eupercaria</taxon>
        <taxon>Tetraodontiformes</taxon>
        <taxon>Tetradontoidea</taxon>
        <taxon>Tetraodontidae</taxon>
        <taxon>Tetraodon</taxon>
    </lineage>
</organism>